<dbReference type="GO" id="GO:0005737">
    <property type="term" value="C:cytoplasm"/>
    <property type="evidence" value="ECO:0007669"/>
    <property type="project" value="UniProtKB-SubCell"/>
</dbReference>
<comment type="similarity">
    <text evidence="5 11">Belongs to the purine/pyrimidine phosphoribosyltransferase family.</text>
</comment>
<evidence type="ECO:0000256" key="6">
    <source>
        <dbReference type="ARBA" id="ARBA00011893"/>
    </source>
</evidence>
<comment type="catalytic activity">
    <reaction evidence="1 11">
        <text>AMP + diphosphate = 5-phospho-alpha-D-ribose 1-diphosphate + adenine</text>
        <dbReference type="Rhea" id="RHEA:16609"/>
        <dbReference type="ChEBI" id="CHEBI:16708"/>
        <dbReference type="ChEBI" id="CHEBI:33019"/>
        <dbReference type="ChEBI" id="CHEBI:58017"/>
        <dbReference type="ChEBI" id="CHEBI:456215"/>
        <dbReference type="EC" id="2.4.2.7"/>
    </reaction>
</comment>
<dbReference type="EMBL" id="DXEZ01000072">
    <property type="protein sequence ID" value="HIX53872.1"/>
    <property type="molecule type" value="Genomic_DNA"/>
</dbReference>
<evidence type="ECO:0000313" key="13">
    <source>
        <dbReference type="EMBL" id="HIX53872.1"/>
    </source>
</evidence>
<evidence type="ECO:0000256" key="4">
    <source>
        <dbReference type="ARBA" id="ARBA00004659"/>
    </source>
</evidence>
<proteinExistence type="inferred from homology"/>
<dbReference type="GO" id="GO:0003999">
    <property type="term" value="F:adenine phosphoribosyltransferase activity"/>
    <property type="evidence" value="ECO:0007669"/>
    <property type="project" value="UniProtKB-UniRule"/>
</dbReference>
<sequence>MQEELKNTIRIIQDFPTPGVSFKDITPIFASPDLCNRVVEEMINQLDGRKVDAVVGVESRGFFFGFLLALRLNVPFYPIRKKGKLPYKTYSESYELEYGKAAIEIHQDTIEKGMQVLVHDDLLATGGTMQATAKLIQAMGGELVGFSFIVALDQLKGIDKLLPYSSNIHSLVHYPI</sequence>
<dbReference type="GO" id="GO:0006168">
    <property type="term" value="P:adenine salvage"/>
    <property type="evidence" value="ECO:0007669"/>
    <property type="project" value="InterPro"/>
</dbReference>
<dbReference type="GO" id="GO:0002055">
    <property type="term" value="F:adenine binding"/>
    <property type="evidence" value="ECO:0007669"/>
    <property type="project" value="TreeGrafter"/>
</dbReference>
<comment type="subunit">
    <text evidence="11">Homodimer.</text>
</comment>
<dbReference type="NCBIfam" id="TIGR01090">
    <property type="entry name" value="apt"/>
    <property type="match status" value="1"/>
</dbReference>
<keyword evidence="8 11" id="KW-0328">Glycosyltransferase</keyword>
<evidence type="ECO:0000256" key="9">
    <source>
        <dbReference type="ARBA" id="ARBA00022679"/>
    </source>
</evidence>
<comment type="function">
    <text evidence="2 11">Catalyzes a salvage reaction resulting in the formation of AMP, that is energically less costly than de novo synthesis.</text>
</comment>
<dbReference type="InterPro" id="IPR050054">
    <property type="entry name" value="UPRTase/APRTase"/>
</dbReference>
<organism evidence="13 14">
    <name type="scientific">Candidatus Sphingobacterium stercoripullorum</name>
    <dbReference type="NCBI Taxonomy" id="2838759"/>
    <lineage>
        <taxon>Bacteria</taxon>
        <taxon>Pseudomonadati</taxon>
        <taxon>Bacteroidota</taxon>
        <taxon>Sphingobacteriia</taxon>
        <taxon>Sphingobacteriales</taxon>
        <taxon>Sphingobacteriaceae</taxon>
        <taxon>Sphingobacterium</taxon>
    </lineage>
</organism>
<dbReference type="NCBIfam" id="NF002634">
    <property type="entry name" value="PRK02304.1-3"/>
    <property type="match status" value="1"/>
</dbReference>
<dbReference type="EC" id="2.4.2.7" evidence="6 11"/>
<reference evidence="13" key="1">
    <citation type="journal article" date="2021" name="PeerJ">
        <title>Extensive microbial diversity within the chicken gut microbiome revealed by metagenomics and culture.</title>
        <authorList>
            <person name="Gilroy R."/>
            <person name="Ravi A."/>
            <person name="Getino M."/>
            <person name="Pursley I."/>
            <person name="Horton D.L."/>
            <person name="Alikhan N.F."/>
            <person name="Baker D."/>
            <person name="Gharbi K."/>
            <person name="Hall N."/>
            <person name="Watson M."/>
            <person name="Adriaenssens E.M."/>
            <person name="Foster-Nyarko E."/>
            <person name="Jarju S."/>
            <person name="Secka A."/>
            <person name="Antonio M."/>
            <person name="Oren A."/>
            <person name="Chaudhuri R.R."/>
            <person name="La Ragione R."/>
            <person name="Hildebrand F."/>
            <person name="Pallen M.J."/>
        </authorList>
    </citation>
    <scope>NUCLEOTIDE SEQUENCE</scope>
    <source>
        <strain evidence="13">1719</strain>
    </source>
</reference>
<evidence type="ECO:0000256" key="3">
    <source>
        <dbReference type="ARBA" id="ARBA00004496"/>
    </source>
</evidence>
<comment type="pathway">
    <text evidence="4 11">Purine metabolism; AMP biosynthesis via salvage pathway; AMP from adenine: step 1/1.</text>
</comment>
<evidence type="ECO:0000256" key="2">
    <source>
        <dbReference type="ARBA" id="ARBA00003968"/>
    </source>
</evidence>
<comment type="caution">
    <text evidence="13">The sequence shown here is derived from an EMBL/GenBank/DDBJ whole genome shotgun (WGS) entry which is preliminary data.</text>
</comment>
<evidence type="ECO:0000256" key="7">
    <source>
        <dbReference type="ARBA" id="ARBA00022490"/>
    </source>
</evidence>
<accession>A0A9D2AXH9</accession>
<keyword evidence="7 11" id="KW-0963">Cytoplasm</keyword>
<dbReference type="Pfam" id="PF00156">
    <property type="entry name" value="Pribosyltran"/>
    <property type="match status" value="1"/>
</dbReference>
<feature type="domain" description="Phosphoribosyltransferase" evidence="12">
    <location>
        <begin position="27"/>
        <end position="150"/>
    </location>
</feature>
<dbReference type="Gene3D" id="3.40.50.2020">
    <property type="match status" value="1"/>
</dbReference>
<evidence type="ECO:0000313" key="14">
    <source>
        <dbReference type="Proteomes" id="UP000824156"/>
    </source>
</evidence>
<dbReference type="GO" id="GO:0016208">
    <property type="term" value="F:AMP binding"/>
    <property type="evidence" value="ECO:0007669"/>
    <property type="project" value="TreeGrafter"/>
</dbReference>
<dbReference type="InterPro" id="IPR000836">
    <property type="entry name" value="PRTase_dom"/>
</dbReference>
<dbReference type="PANTHER" id="PTHR32315">
    <property type="entry name" value="ADENINE PHOSPHORIBOSYLTRANSFERASE"/>
    <property type="match status" value="1"/>
</dbReference>
<dbReference type="Proteomes" id="UP000824156">
    <property type="component" value="Unassembled WGS sequence"/>
</dbReference>
<reference evidence="13" key="2">
    <citation type="submission" date="2021-04" db="EMBL/GenBank/DDBJ databases">
        <authorList>
            <person name="Gilroy R."/>
        </authorList>
    </citation>
    <scope>NUCLEOTIDE SEQUENCE</scope>
    <source>
        <strain evidence="13">1719</strain>
    </source>
</reference>
<dbReference type="GO" id="GO:0044209">
    <property type="term" value="P:AMP salvage"/>
    <property type="evidence" value="ECO:0007669"/>
    <property type="project" value="UniProtKB-UniRule"/>
</dbReference>
<dbReference type="InterPro" id="IPR029057">
    <property type="entry name" value="PRTase-like"/>
</dbReference>
<dbReference type="CDD" id="cd06223">
    <property type="entry name" value="PRTases_typeI"/>
    <property type="match status" value="1"/>
</dbReference>
<protein>
    <recommendedName>
        <fullName evidence="6 11">Adenine phosphoribosyltransferase</fullName>
        <shortName evidence="11">APRT</shortName>
        <ecNumber evidence="6 11">2.4.2.7</ecNumber>
    </recommendedName>
</protein>
<evidence type="ECO:0000256" key="11">
    <source>
        <dbReference type="HAMAP-Rule" id="MF_00004"/>
    </source>
</evidence>
<dbReference type="AlphaFoldDB" id="A0A9D2AXH9"/>
<dbReference type="PANTHER" id="PTHR32315:SF3">
    <property type="entry name" value="ADENINE PHOSPHORIBOSYLTRANSFERASE"/>
    <property type="match status" value="1"/>
</dbReference>
<dbReference type="HAMAP" id="MF_00004">
    <property type="entry name" value="Aden_phosphoribosyltr"/>
    <property type="match status" value="1"/>
</dbReference>
<comment type="subcellular location">
    <subcellularLocation>
        <location evidence="3 11">Cytoplasm</location>
    </subcellularLocation>
</comment>
<name>A0A9D2AXH9_9SPHI</name>
<dbReference type="GO" id="GO:0006166">
    <property type="term" value="P:purine ribonucleoside salvage"/>
    <property type="evidence" value="ECO:0007669"/>
    <property type="project" value="UniProtKB-UniRule"/>
</dbReference>
<evidence type="ECO:0000256" key="8">
    <source>
        <dbReference type="ARBA" id="ARBA00022676"/>
    </source>
</evidence>
<keyword evidence="10 11" id="KW-0660">Purine salvage</keyword>
<evidence type="ECO:0000259" key="12">
    <source>
        <dbReference type="Pfam" id="PF00156"/>
    </source>
</evidence>
<evidence type="ECO:0000256" key="5">
    <source>
        <dbReference type="ARBA" id="ARBA00008391"/>
    </source>
</evidence>
<evidence type="ECO:0000256" key="10">
    <source>
        <dbReference type="ARBA" id="ARBA00022726"/>
    </source>
</evidence>
<keyword evidence="9 11" id="KW-0808">Transferase</keyword>
<dbReference type="InterPro" id="IPR005764">
    <property type="entry name" value="Ade_phspho_trans"/>
</dbReference>
<dbReference type="NCBIfam" id="NF002636">
    <property type="entry name" value="PRK02304.1-5"/>
    <property type="match status" value="1"/>
</dbReference>
<evidence type="ECO:0000256" key="1">
    <source>
        <dbReference type="ARBA" id="ARBA00000868"/>
    </source>
</evidence>
<dbReference type="FunFam" id="3.40.50.2020:FF:000021">
    <property type="entry name" value="Adenine phosphoribosyltransferase"/>
    <property type="match status" value="1"/>
</dbReference>
<dbReference type="SUPFAM" id="SSF53271">
    <property type="entry name" value="PRTase-like"/>
    <property type="match status" value="1"/>
</dbReference>
<gene>
    <name evidence="11" type="primary">apt</name>
    <name evidence="13" type="ORF">H9853_02500</name>
</gene>